<evidence type="ECO:0000256" key="7">
    <source>
        <dbReference type="ARBA" id="ARBA00022989"/>
    </source>
</evidence>
<dbReference type="GO" id="GO:0009306">
    <property type="term" value="P:protein secretion"/>
    <property type="evidence" value="ECO:0007669"/>
    <property type="project" value="InterPro"/>
</dbReference>
<keyword evidence="7 9" id="KW-1133">Transmembrane helix</keyword>
<evidence type="ECO:0000256" key="2">
    <source>
        <dbReference type="ARBA" id="ARBA00009477"/>
    </source>
</evidence>
<dbReference type="OrthoDB" id="9810980at2"/>
<reference evidence="14 15" key="1">
    <citation type="submission" date="2016-06" db="EMBL/GenBank/DDBJ databases">
        <title>Microsymbionts genomes from the relict species Vavilovia formosa.</title>
        <authorList>
            <person name="Chirak E."/>
            <person name="Kimeklis A."/>
            <person name="Andronov E."/>
        </authorList>
    </citation>
    <scope>NUCLEOTIDE SEQUENCE [LARGE SCALE GENOMIC DNA]</scope>
    <source>
        <strain evidence="14 15">Vaf10</strain>
        <plasmid evidence="15">Plasmid unnamed7</plasmid>
    </source>
</reference>
<evidence type="ECO:0000256" key="5">
    <source>
        <dbReference type="ARBA" id="ARBA00022519"/>
    </source>
</evidence>
<evidence type="ECO:0000313" key="15">
    <source>
        <dbReference type="Proteomes" id="UP000092691"/>
    </source>
</evidence>
<dbReference type="Gene3D" id="1.10.287.470">
    <property type="entry name" value="Helix hairpin bin"/>
    <property type="match status" value="1"/>
</dbReference>
<dbReference type="Proteomes" id="UP000092691">
    <property type="component" value="Plasmid unnamed7"/>
</dbReference>
<gene>
    <name evidence="14" type="ORF">BA011_40380</name>
</gene>
<geneLocation type="plasmid" evidence="14 15">
    <name>unnamed7</name>
</geneLocation>
<evidence type="ECO:0000259" key="12">
    <source>
        <dbReference type="Pfam" id="PF25917"/>
    </source>
</evidence>
<feature type="region of interest" description="Disordered" evidence="11">
    <location>
        <begin position="382"/>
        <end position="404"/>
    </location>
</feature>
<evidence type="ECO:0000256" key="11">
    <source>
        <dbReference type="SAM" id="MobiDB-lite"/>
    </source>
</evidence>
<dbReference type="PROSITE" id="PS00543">
    <property type="entry name" value="HLYD_FAMILY"/>
    <property type="match status" value="1"/>
</dbReference>
<organism evidence="14 15">
    <name type="scientific">Rhizobium leguminosarum</name>
    <dbReference type="NCBI Taxonomy" id="384"/>
    <lineage>
        <taxon>Bacteria</taxon>
        <taxon>Pseudomonadati</taxon>
        <taxon>Pseudomonadota</taxon>
        <taxon>Alphaproteobacteria</taxon>
        <taxon>Hyphomicrobiales</taxon>
        <taxon>Rhizobiaceae</taxon>
        <taxon>Rhizobium/Agrobacterium group</taxon>
        <taxon>Rhizobium</taxon>
    </lineage>
</organism>
<dbReference type="InterPro" id="IPR010129">
    <property type="entry name" value="T1SS_HlyD"/>
</dbReference>
<name>A0A1B1CKG0_RHILE</name>
<feature type="domain" description="Multidrug resistance protein MdtA-like barrel-sandwich hybrid" evidence="12">
    <location>
        <begin position="76"/>
        <end position="330"/>
    </location>
</feature>
<evidence type="ECO:0000259" key="13">
    <source>
        <dbReference type="Pfam" id="PF26002"/>
    </source>
</evidence>
<dbReference type="PANTHER" id="PTHR30386">
    <property type="entry name" value="MEMBRANE FUSION SUBUNIT OF EMRAB-TOLC MULTIDRUG EFFLUX PUMP"/>
    <property type="match status" value="1"/>
</dbReference>
<protein>
    <recommendedName>
        <fullName evidence="9">Membrane fusion protein (MFP) family protein</fullName>
    </recommendedName>
</protein>
<evidence type="ECO:0000256" key="6">
    <source>
        <dbReference type="ARBA" id="ARBA00022692"/>
    </source>
</evidence>
<evidence type="ECO:0000313" key="14">
    <source>
        <dbReference type="EMBL" id="ANP90265.1"/>
    </source>
</evidence>
<dbReference type="NCBIfam" id="TIGR01843">
    <property type="entry name" value="type_I_hlyD"/>
    <property type="match status" value="1"/>
</dbReference>
<keyword evidence="4 9" id="KW-1003">Cell membrane</keyword>
<evidence type="ECO:0000256" key="1">
    <source>
        <dbReference type="ARBA" id="ARBA00004377"/>
    </source>
</evidence>
<evidence type="ECO:0000256" key="4">
    <source>
        <dbReference type="ARBA" id="ARBA00022475"/>
    </source>
</evidence>
<feature type="transmembrane region" description="Helical" evidence="9">
    <location>
        <begin position="30"/>
        <end position="49"/>
    </location>
</feature>
<keyword evidence="3 9" id="KW-0813">Transport</keyword>
<dbReference type="SUPFAM" id="SSF111369">
    <property type="entry name" value="HlyD-like secretion proteins"/>
    <property type="match status" value="1"/>
</dbReference>
<dbReference type="Gene3D" id="2.40.30.170">
    <property type="match status" value="1"/>
</dbReference>
<evidence type="ECO:0000256" key="8">
    <source>
        <dbReference type="ARBA" id="ARBA00023136"/>
    </source>
</evidence>
<dbReference type="InterPro" id="IPR058982">
    <property type="entry name" value="Beta-barrel_AprE"/>
</dbReference>
<dbReference type="GO" id="GO:0005886">
    <property type="term" value="C:plasma membrane"/>
    <property type="evidence" value="ECO:0007669"/>
    <property type="project" value="UniProtKB-SubCell"/>
</dbReference>
<dbReference type="Pfam" id="PF25917">
    <property type="entry name" value="BSH_RND"/>
    <property type="match status" value="1"/>
</dbReference>
<feature type="coiled-coil region" evidence="10">
    <location>
        <begin position="158"/>
        <end position="206"/>
    </location>
</feature>
<dbReference type="Pfam" id="PF26002">
    <property type="entry name" value="Beta-barrel_AprE"/>
    <property type="match status" value="1"/>
</dbReference>
<evidence type="ECO:0000256" key="3">
    <source>
        <dbReference type="ARBA" id="ARBA00022448"/>
    </source>
</evidence>
<keyword evidence="10" id="KW-0175">Coiled coil</keyword>
<dbReference type="Gene3D" id="2.40.50.100">
    <property type="match status" value="2"/>
</dbReference>
<keyword evidence="6 9" id="KW-0812">Transmembrane</keyword>
<dbReference type="PRINTS" id="PR01490">
    <property type="entry name" value="RTXTOXIND"/>
</dbReference>
<dbReference type="AlphaFoldDB" id="A0A1B1CKG0"/>
<accession>A0A1B1CKG0</accession>
<dbReference type="EMBL" id="CP016288">
    <property type="protein sequence ID" value="ANP90265.1"/>
    <property type="molecule type" value="Genomic_DNA"/>
</dbReference>
<sequence length="472" mass="51366">MLPVERHRSDNQFLPAALEIIETPASPVQMILIGMICLFATAALAFGYFGQIDIFAIATGKIRPTGQVKVIQPLETGRIHTMNVVNGSRVRAGDMLVQLDATAATADAEALTAGLASDRAEILRRNAAITVAEAEDNNLLPIIVWPDNIPDVIRAREDRILQHDLRSLRAEIQSLQSQKTERLAELEKLRATTQAEADLIQTLQERVDLHNTLIASSAGTRATLIDALQSLQDEKATFASDHGQFNQVAASLDTIEAERAKTREAFISDNAQKLADAERQADEKAHQLVKAQAAIEHMTLTSPIDGVVQALSVTTVGQVVTTGQQMMRIVPDNVSLEIEAYAENKDIGFLREGQEAIIKVESFPFTHYGTLDGTVSRVARDSIPSSDAQTSENDPTQLAKSNTSITPIGQTQNLVYPVIVVPSKNAISADGREIPLSPGMTVTVEIKTGTRRLLEYLFSPLIEVGSEAMHER</sequence>
<keyword evidence="8 9" id="KW-0472">Membrane</keyword>
<evidence type="ECO:0000256" key="10">
    <source>
        <dbReference type="SAM" id="Coils"/>
    </source>
</evidence>
<comment type="similarity">
    <text evidence="2 9">Belongs to the membrane fusion protein (MFP) (TC 8.A.1) family.</text>
</comment>
<dbReference type="PANTHER" id="PTHR30386:SF27">
    <property type="entry name" value="MEMBRANE FUSION PROTEIN (MFP) FAMILY PROTEIN"/>
    <property type="match status" value="1"/>
</dbReference>
<comment type="subcellular location">
    <subcellularLocation>
        <location evidence="1 9">Cell inner membrane</location>
        <topology evidence="1 9">Single-pass membrane protein</topology>
    </subcellularLocation>
</comment>
<dbReference type="InterPro" id="IPR006144">
    <property type="entry name" value="Secretion_HlyD_CS"/>
</dbReference>
<evidence type="ECO:0000256" key="9">
    <source>
        <dbReference type="RuleBase" id="RU365093"/>
    </source>
</evidence>
<feature type="compositionally biased region" description="Polar residues" evidence="11">
    <location>
        <begin position="383"/>
        <end position="404"/>
    </location>
</feature>
<keyword evidence="14" id="KW-0614">Plasmid</keyword>
<dbReference type="InterPro" id="IPR058625">
    <property type="entry name" value="MdtA-like_BSH"/>
</dbReference>
<feature type="domain" description="AprE-like beta-barrel" evidence="13">
    <location>
        <begin position="336"/>
        <end position="387"/>
    </location>
</feature>
<proteinExistence type="inferred from homology"/>
<dbReference type="InterPro" id="IPR050739">
    <property type="entry name" value="MFP"/>
</dbReference>
<keyword evidence="5 9" id="KW-0997">Cell inner membrane</keyword>